<dbReference type="RefSeq" id="XP_031553840.1">
    <property type="nucleotide sequence ID" value="XM_031697980.1"/>
</dbReference>
<evidence type="ECO:0000313" key="5">
    <source>
        <dbReference type="RefSeq" id="XP_031553842.1"/>
    </source>
</evidence>
<dbReference type="OrthoDB" id="413313at2759"/>
<evidence type="ECO:0000313" key="2">
    <source>
        <dbReference type="RefSeq" id="XP_031553838.1"/>
    </source>
</evidence>
<dbReference type="AlphaFoldDB" id="A0A6P8HMG5"/>
<dbReference type="PANTHER" id="PTHR10974:SF39">
    <property type="entry name" value="E2F TRANSCRIPTION FACTOR CC-MB DOMAIN-CONTAINING PROTEIN"/>
    <property type="match status" value="1"/>
</dbReference>
<evidence type="ECO:0000313" key="8">
    <source>
        <dbReference type="RefSeq" id="XP_031553845.1"/>
    </source>
</evidence>
<dbReference type="PANTHER" id="PTHR10974">
    <property type="entry name" value="FI08016P-RELATED"/>
    <property type="match status" value="1"/>
</dbReference>
<reference evidence="2 3" key="1">
    <citation type="submission" date="2025-04" db="UniProtKB">
        <authorList>
            <consortium name="RefSeq"/>
        </authorList>
    </citation>
    <scope>IDENTIFICATION</scope>
    <source>
        <tissue evidence="2 3">Tentacle</tissue>
    </source>
</reference>
<dbReference type="InterPro" id="IPR017850">
    <property type="entry name" value="Alkaline_phosphatase_core_sf"/>
</dbReference>
<evidence type="ECO:0000313" key="9">
    <source>
        <dbReference type="RefSeq" id="XP_031553846.1"/>
    </source>
</evidence>
<accession>A0A6P8HMG5</accession>
<dbReference type="RefSeq" id="XP_031553846.1">
    <property type="nucleotide sequence ID" value="XM_031697986.1"/>
</dbReference>
<dbReference type="RefSeq" id="XP_031553841.1">
    <property type="nucleotide sequence ID" value="XM_031697981.1"/>
</dbReference>
<dbReference type="RefSeq" id="XP_031553842.1">
    <property type="nucleotide sequence ID" value="XM_031697982.1"/>
</dbReference>
<dbReference type="Gene3D" id="3.40.720.10">
    <property type="entry name" value="Alkaline Phosphatase, subunit A"/>
    <property type="match status" value="1"/>
</dbReference>
<dbReference type="KEGG" id="aten:116290865"/>
<keyword evidence="1" id="KW-1185">Reference proteome</keyword>
<sequence>MRLIKTLRCIFLFLLAVVFITVVFQVVFPSAHFFPKLLSFSKVNYVTGHQVSSYPCHYTRLKKPGLGKRSEDYEEEEIACKPHIPSTNSCLLANKAYGSPREILPDVKCDTKSYPNICHFKDRKTLTCSLEICGKTTVFMGRRDLQYGHVNKWEAIEPFNTKNASDFVQTTMQQGETFCLMKCGSILQVLVFPPKIHLNASLKADDKVNVNIVVFDSISRPHFYRMLRKSIAVMRDIVNNGSIPTVFDFERFQSLSMHTMENIRPLFSGVAFDLKDINDLPSLAKAPLGINVLYGHYKRHGYQTMFQEDMCFYDRWGCVLDGIKMKGDSKATAEKWTDYQNIVSKHHIDHFGITHFSCEVFKTFGATNHLEDPDKVCFNGKHFSSYFLDYLIDVMASVTGTKDASPLMSYVHFNTGHTHSGKRIHNVDVGLAKFISSMARDSNTWTILMSDHGHKSTSYGGTPEGLIERYQPFLFMIVPQNVARVLGKQKMDILEANQRRPLTTLDLHRALMVLHDKDKSSSRDHRVSGMFSKIPANRMCNDMPLMPLARCQCEGSDERYEDNSPRHKWLAEFALGTLNNLIQKQFSEGKEAKAARVKGYGRCIRLIGTSIDNIIQSKSGSLVSFDLHVNGTSVGLNEDEIFKVAIALNNGVPTLKTFARQTMYNKFKYCVDQSVDIKMCVCDRRKKKEDFVIKELKKQQMKALISSTMFGSTAKIKDIFNGCLYQIIREHLSGNSLVYEFANSCNETFSVTVKGSSEFVTLTQGLPMTIGMEPNTIKFVFAATKQVFSHSYMNFYVDVKVL</sequence>
<evidence type="ECO:0000313" key="4">
    <source>
        <dbReference type="RefSeq" id="XP_031553841.1"/>
    </source>
</evidence>
<dbReference type="RefSeq" id="XP_031553845.1">
    <property type="nucleotide sequence ID" value="XM_031697985.1"/>
</dbReference>
<dbReference type="Pfam" id="PF02995">
    <property type="entry name" value="DUF229"/>
    <property type="match status" value="2"/>
</dbReference>
<evidence type="ECO:0000313" key="7">
    <source>
        <dbReference type="RefSeq" id="XP_031553844.1"/>
    </source>
</evidence>
<gene>
    <name evidence="2 3 4 5 6 7 8 9 10" type="primary">LOC116290865</name>
</gene>
<dbReference type="RefSeq" id="XP_031553844.1">
    <property type="nucleotide sequence ID" value="XM_031697984.1"/>
</dbReference>
<dbReference type="RefSeq" id="XP_031553838.1">
    <property type="nucleotide sequence ID" value="XM_031697978.1"/>
</dbReference>
<proteinExistence type="predicted"/>
<dbReference type="Proteomes" id="UP000515163">
    <property type="component" value="Unplaced"/>
</dbReference>
<evidence type="ECO:0000313" key="10">
    <source>
        <dbReference type="RefSeq" id="XP_031553847.1"/>
    </source>
</evidence>
<dbReference type="GeneID" id="116290865"/>
<dbReference type="RefSeq" id="XP_031553843.1">
    <property type="nucleotide sequence ID" value="XM_031697983.1"/>
</dbReference>
<evidence type="ECO:0000313" key="3">
    <source>
        <dbReference type="RefSeq" id="XP_031553840.1"/>
    </source>
</evidence>
<organism evidence="1 3">
    <name type="scientific">Actinia tenebrosa</name>
    <name type="common">Australian red waratah sea anemone</name>
    <dbReference type="NCBI Taxonomy" id="6105"/>
    <lineage>
        <taxon>Eukaryota</taxon>
        <taxon>Metazoa</taxon>
        <taxon>Cnidaria</taxon>
        <taxon>Anthozoa</taxon>
        <taxon>Hexacorallia</taxon>
        <taxon>Actiniaria</taxon>
        <taxon>Actiniidae</taxon>
        <taxon>Actinia</taxon>
    </lineage>
</organism>
<dbReference type="InterPro" id="IPR004245">
    <property type="entry name" value="DUF229"/>
</dbReference>
<evidence type="ECO:0000313" key="1">
    <source>
        <dbReference type="Proteomes" id="UP000515163"/>
    </source>
</evidence>
<name>A0A6P8HMG5_ACTTE</name>
<dbReference type="RefSeq" id="XP_031553847.1">
    <property type="nucleotide sequence ID" value="XM_031697987.1"/>
</dbReference>
<dbReference type="GO" id="GO:0005615">
    <property type="term" value="C:extracellular space"/>
    <property type="evidence" value="ECO:0007669"/>
    <property type="project" value="TreeGrafter"/>
</dbReference>
<dbReference type="SUPFAM" id="SSF53649">
    <property type="entry name" value="Alkaline phosphatase-like"/>
    <property type="match status" value="1"/>
</dbReference>
<evidence type="ECO:0000313" key="6">
    <source>
        <dbReference type="RefSeq" id="XP_031553843.1"/>
    </source>
</evidence>
<protein>
    <submittedName>
        <fullName evidence="2 3">Uncharacterized protein LOC116290865</fullName>
    </submittedName>
</protein>